<gene>
    <name evidence="1" type="ORF">HER39_20430</name>
</gene>
<evidence type="ECO:0000313" key="1">
    <source>
        <dbReference type="EMBL" id="NKX52896.1"/>
    </source>
</evidence>
<comment type="caution">
    <text evidence="1">The sequence shown here is derived from an EMBL/GenBank/DDBJ whole genome shotgun (WGS) entry which is preliminary data.</text>
</comment>
<organism evidence="1 2">
    <name type="scientific">Arthrobacter deserti</name>
    <dbReference type="NCBI Taxonomy" id="1742687"/>
    <lineage>
        <taxon>Bacteria</taxon>
        <taxon>Bacillati</taxon>
        <taxon>Actinomycetota</taxon>
        <taxon>Actinomycetes</taxon>
        <taxon>Micrococcales</taxon>
        <taxon>Micrococcaceae</taxon>
        <taxon>Arthrobacter</taxon>
    </lineage>
</organism>
<dbReference type="InterPro" id="IPR052341">
    <property type="entry name" value="LOG_family_nucleotidases"/>
</dbReference>
<feature type="non-terminal residue" evidence="1">
    <location>
        <position position="92"/>
    </location>
</feature>
<evidence type="ECO:0000313" key="2">
    <source>
        <dbReference type="Proteomes" id="UP000523795"/>
    </source>
</evidence>
<dbReference type="Pfam" id="PF18306">
    <property type="entry name" value="LDcluster4"/>
    <property type="match status" value="1"/>
</dbReference>
<sequence length="92" mass="8766">MYAGVVGPGDGADAGECATAYRVGALLARAGAIVVTGGGGGVMAAACRGAFEHGGVTVGLLPGDTRAAAGGYLSVSIPTGMGQMRNALVVRS</sequence>
<dbReference type="PANTHER" id="PTHR43393">
    <property type="entry name" value="CYTOKININ RIBOSIDE 5'-MONOPHOSPHATE PHOSPHORIBOHYDROLASE"/>
    <property type="match status" value="1"/>
</dbReference>
<dbReference type="SUPFAM" id="SSF102405">
    <property type="entry name" value="MCP/YpsA-like"/>
    <property type="match status" value="1"/>
</dbReference>
<dbReference type="InterPro" id="IPR041164">
    <property type="entry name" value="LDcluster4"/>
</dbReference>
<dbReference type="Proteomes" id="UP000523795">
    <property type="component" value="Unassembled WGS sequence"/>
</dbReference>
<keyword evidence="2" id="KW-1185">Reference proteome</keyword>
<accession>A0ABX1JVY8</accession>
<proteinExistence type="predicted"/>
<reference evidence="1 2" key="1">
    <citation type="submission" date="2020-04" db="EMBL/GenBank/DDBJ databases">
        <authorList>
            <person name="Liu S."/>
        </authorList>
    </citation>
    <scope>NUCLEOTIDE SEQUENCE [LARGE SCALE GENOMIC DNA]</scope>
    <source>
        <strain evidence="1 2">CGMCC 1.15091</strain>
    </source>
</reference>
<name>A0ABX1JVY8_9MICC</name>
<evidence type="ECO:0008006" key="3">
    <source>
        <dbReference type="Google" id="ProtNLM"/>
    </source>
</evidence>
<dbReference type="EMBL" id="JAAZSR010000836">
    <property type="protein sequence ID" value="NKX52896.1"/>
    <property type="molecule type" value="Genomic_DNA"/>
</dbReference>
<dbReference type="Gene3D" id="3.40.50.450">
    <property type="match status" value="1"/>
</dbReference>
<dbReference type="PANTHER" id="PTHR43393:SF3">
    <property type="entry name" value="LYSINE DECARBOXYLASE-LIKE PROTEIN"/>
    <property type="match status" value="1"/>
</dbReference>
<protein>
    <recommendedName>
        <fullName evidence="3">TIGR00725 family protein</fullName>
    </recommendedName>
</protein>